<evidence type="ECO:0000313" key="7">
    <source>
        <dbReference type="Proteomes" id="UP000000323"/>
    </source>
</evidence>
<dbReference type="Gene3D" id="3.40.190.10">
    <property type="entry name" value="Periplasmic binding protein-like II"/>
    <property type="match status" value="2"/>
</dbReference>
<dbReference type="AlphaFoldDB" id="D1CI20"/>
<dbReference type="InterPro" id="IPR006311">
    <property type="entry name" value="TAT_signal"/>
</dbReference>
<dbReference type="PROSITE" id="PS51318">
    <property type="entry name" value="TAT"/>
    <property type="match status" value="1"/>
</dbReference>
<evidence type="ECO:0000256" key="2">
    <source>
        <dbReference type="ARBA" id="ARBA00008520"/>
    </source>
</evidence>
<dbReference type="SUPFAM" id="SSF53850">
    <property type="entry name" value="Periplasmic binding protein-like II"/>
    <property type="match status" value="1"/>
</dbReference>
<evidence type="ECO:0000256" key="5">
    <source>
        <dbReference type="SAM" id="MobiDB-lite"/>
    </source>
</evidence>
<dbReference type="PANTHER" id="PTHR43649">
    <property type="entry name" value="ARABINOSE-BINDING PROTEIN-RELATED"/>
    <property type="match status" value="1"/>
</dbReference>
<dbReference type="OrthoDB" id="41208at2"/>
<evidence type="ECO:0000256" key="1">
    <source>
        <dbReference type="ARBA" id="ARBA00004196"/>
    </source>
</evidence>
<dbReference type="Pfam" id="PF01547">
    <property type="entry name" value="SBP_bac_1"/>
    <property type="match status" value="1"/>
</dbReference>
<dbReference type="InterPro" id="IPR006059">
    <property type="entry name" value="SBP"/>
</dbReference>
<keyword evidence="7" id="KW-1185">Reference proteome</keyword>
<evidence type="ECO:0000256" key="4">
    <source>
        <dbReference type="ARBA" id="ARBA00022729"/>
    </source>
</evidence>
<dbReference type="InterPro" id="IPR050490">
    <property type="entry name" value="Bact_solute-bd_prot1"/>
</dbReference>
<comment type="subcellular location">
    <subcellularLocation>
        <location evidence="1">Cell envelope</location>
    </subcellularLocation>
</comment>
<dbReference type="KEGG" id="ttr:Tter_2502"/>
<dbReference type="EMBL" id="CP001826">
    <property type="protein sequence ID" value="ACZ43391.1"/>
    <property type="molecule type" value="Genomic_DNA"/>
</dbReference>
<accession>D1CI20</accession>
<feature type="compositionally biased region" description="Low complexity" evidence="5">
    <location>
        <begin position="38"/>
        <end position="50"/>
    </location>
</feature>
<reference evidence="7" key="1">
    <citation type="journal article" date="2010" name="Stand. Genomic Sci.">
        <title>Complete genome sequence of 'Thermobaculum terrenum' type strain (YNP1).</title>
        <authorList>
            <person name="Kiss H."/>
            <person name="Cleland D."/>
            <person name="Lapidus A."/>
            <person name="Lucas S."/>
            <person name="Glavina Del Rio T."/>
            <person name="Nolan M."/>
            <person name="Tice H."/>
            <person name="Han C."/>
            <person name="Goodwin L."/>
            <person name="Pitluck S."/>
            <person name="Liolios K."/>
            <person name="Ivanova N."/>
            <person name="Mavromatis K."/>
            <person name="Ovchinnikova G."/>
            <person name="Pati A."/>
            <person name="Chen A."/>
            <person name="Palaniappan K."/>
            <person name="Land M."/>
            <person name="Hauser L."/>
            <person name="Chang Y."/>
            <person name="Jeffries C."/>
            <person name="Lu M."/>
            <person name="Brettin T."/>
            <person name="Detter J."/>
            <person name="Goker M."/>
            <person name="Tindall B."/>
            <person name="Beck B."/>
            <person name="McDermott T."/>
            <person name="Woyke T."/>
            <person name="Bristow J."/>
            <person name="Eisen J."/>
            <person name="Markowitz V."/>
            <person name="Hugenholtz P."/>
            <person name="Kyrpides N."/>
            <person name="Klenk H."/>
            <person name="Cheng J."/>
        </authorList>
    </citation>
    <scope>NUCLEOTIDE SEQUENCE [LARGE SCALE GENOMIC DNA]</scope>
    <source>
        <strain evidence="7">ATCC BAA-798 / YNP1</strain>
    </source>
</reference>
<dbReference type="RefSeq" id="WP_012876422.1">
    <property type="nucleotide sequence ID" value="NC_013526.1"/>
</dbReference>
<evidence type="ECO:0000256" key="3">
    <source>
        <dbReference type="ARBA" id="ARBA00022448"/>
    </source>
</evidence>
<dbReference type="PROSITE" id="PS51257">
    <property type="entry name" value="PROKAR_LIPOPROTEIN"/>
    <property type="match status" value="1"/>
</dbReference>
<dbReference type="STRING" id="525904.Tter_2502"/>
<dbReference type="PANTHER" id="PTHR43649:SF31">
    <property type="entry name" value="SN-GLYCEROL-3-PHOSPHATE-BINDING PERIPLASMIC PROTEIN UGPB"/>
    <property type="match status" value="1"/>
</dbReference>
<gene>
    <name evidence="6" type="ordered locus">Tter_2502</name>
</gene>
<protein>
    <submittedName>
        <fullName evidence="6">Extracellular solute-binding protein family 1</fullName>
    </submittedName>
</protein>
<feature type="region of interest" description="Disordered" evidence="5">
    <location>
        <begin position="38"/>
        <end position="77"/>
    </location>
</feature>
<dbReference type="HOGENOM" id="CLU_031285_12_1_0"/>
<dbReference type="eggNOG" id="COG1653">
    <property type="taxonomic scope" value="Bacteria"/>
</dbReference>
<proteinExistence type="inferred from homology"/>
<sequence>MGNTRDHRITRRDLLRWVGAGAGALAVGGLVQACGGAAGTTPSPTAAPGASPSPTPTAPSAAPTQAPPTPTQATGYTGPAATITMWFDTTGGAQGAKCVVASAIDPFNSSQAKVKVEPTFRANSWDATRTALAGGGGPDLVGTPGPSFAVALAAANQLAPLDEYITRYGWRARYLSWALPLGMVNSKIYSLPNEMETLVLYYNKTLFAQHGWKPPRTMDELMRLCQQIESKGIIPFAHGNADWRPANEWFVGEFLNHVAGPDAVYQALLGQKRWDDPEFVRAIDLLLQMQKNGWFMGGLARYYTTNTNTRLAAFGDGKAAMDLEGTWVIADLKNYFGKAAHNENDWGWVPVPSSSGREIYDLAIGSTLSINAHSKSPDAVAYFLDYFFSPEVDARVVTHCGVEPAPIKIKASQLKGMDPRQIQIFEHLVQASNQGSYGYTTWTFWPPAAENWLIEKIEDVWAGKMTVKEYLEGHQKVFDQERREGKVPPIPKR</sequence>
<dbReference type="Proteomes" id="UP000000323">
    <property type="component" value="Chromosome 2"/>
</dbReference>
<keyword evidence="4" id="KW-0732">Signal</keyword>
<dbReference type="GO" id="GO:0030313">
    <property type="term" value="C:cell envelope"/>
    <property type="evidence" value="ECO:0007669"/>
    <property type="project" value="UniProtKB-SubCell"/>
</dbReference>
<organism evidence="6 7">
    <name type="scientific">Thermobaculum terrenum (strain ATCC BAA-798 / CCMEE 7001 / YNP1)</name>
    <dbReference type="NCBI Taxonomy" id="525904"/>
    <lineage>
        <taxon>Bacteria</taxon>
        <taxon>Bacillati</taxon>
        <taxon>Chloroflexota</taxon>
        <taxon>Chloroflexia</taxon>
        <taxon>Candidatus Thermobaculales</taxon>
        <taxon>Candidatus Thermobaculaceae</taxon>
        <taxon>Thermobaculum</taxon>
    </lineage>
</organism>
<name>D1CI20_THET1</name>
<keyword evidence="3" id="KW-0813">Transport</keyword>
<comment type="similarity">
    <text evidence="2">Belongs to the bacterial solute-binding protein 1 family.</text>
</comment>
<evidence type="ECO:0000313" key="6">
    <source>
        <dbReference type="EMBL" id="ACZ43391.1"/>
    </source>
</evidence>